<protein>
    <submittedName>
        <fullName evidence="5">Alpha/beta hydrolase</fullName>
    </submittedName>
</protein>
<evidence type="ECO:0000259" key="4">
    <source>
        <dbReference type="Pfam" id="PF07859"/>
    </source>
</evidence>
<evidence type="ECO:0000313" key="5">
    <source>
        <dbReference type="EMBL" id="APE38379.1"/>
    </source>
</evidence>
<keyword evidence="2 5" id="KW-0378">Hydrolase</keyword>
<dbReference type="AlphaFoldDB" id="A0A1J0W229"/>
<proteinExistence type="inferred from homology"/>
<accession>A0A1J0W229</accession>
<dbReference type="GO" id="GO:0004806">
    <property type="term" value="F:triacylglycerol lipase activity"/>
    <property type="evidence" value="ECO:0007669"/>
    <property type="project" value="TreeGrafter"/>
</dbReference>
<keyword evidence="6" id="KW-1185">Reference proteome</keyword>
<feature type="domain" description="Alpha/beta hydrolase fold-3" evidence="4">
    <location>
        <begin position="73"/>
        <end position="273"/>
    </location>
</feature>
<name>A0A1J0W229_9NOCA</name>
<dbReference type="InterPro" id="IPR033140">
    <property type="entry name" value="Lipase_GDXG_put_SER_AS"/>
</dbReference>
<evidence type="ECO:0000256" key="1">
    <source>
        <dbReference type="ARBA" id="ARBA00010515"/>
    </source>
</evidence>
<evidence type="ECO:0000256" key="2">
    <source>
        <dbReference type="ARBA" id="ARBA00022801"/>
    </source>
</evidence>
<evidence type="ECO:0000256" key="3">
    <source>
        <dbReference type="PROSITE-ProRule" id="PRU10038"/>
    </source>
</evidence>
<dbReference type="PANTHER" id="PTHR48081">
    <property type="entry name" value="AB HYDROLASE SUPERFAMILY PROTEIN C4A8.06C"/>
    <property type="match status" value="1"/>
</dbReference>
<dbReference type="InterPro" id="IPR050300">
    <property type="entry name" value="GDXG_lipolytic_enzyme"/>
</dbReference>
<dbReference type="InterPro" id="IPR013094">
    <property type="entry name" value="AB_hydrolase_3"/>
</dbReference>
<dbReference type="InterPro" id="IPR029058">
    <property type="entry name" value="AB_hydrolase_fold"/>
</dbReference>
<comment type="similarity">
    <text evidence="1">Belongs to the 'GDXG' lipolytic enzyme family.</text>
</comment>
<dbReference type="PANTHER" id="PTHR48081:SF30">
    <property type="entry name" value="ACETYL-HYDROLASE LIPR-RELATED"/>
    <property type="match status" value="1"/>
</dbReference>
<dbReference type="SUPFAM" id="SSF53474">
    <property type="entry name" value="alpha/beta-Hydrolases"/>
    <property type="match status" value="1"/>
</dbReference>
<sequence length="309" mass="32390">MALAAGHYVLRPVNCALPHNRLGIAAARGMVAAIMAAGGPTPPGTRVTPVRSGPVRGEWVRAAGVEFGDRAVYFVHGSGFVLCSARTHRGVAARLSRDTGLPVFVLDYRLAPEHLFPAAADDVTAGYRWLLGNGYRAANVVIAGDSAGGHLTMDLLLDNARTAIPQPAGVALFSPLIDLTFALAEHHQRAGTEAMASARIGRRAAELYIAQAPADSPRLRLAVPPGTPLPPLFVQASAAEMLVGDALHLRDMVVAAGGSCELELWPGQVHVFQALPLLVPEAAPALRRAARFLADALASADAPTRERVS</sequence>
<feature type="active site" evidence="3">
    <location>
        <position position="146"/>
    </location>
</feature>
<dbReference type="EMBL" id="CP018082">
    <property type="protein sequence ID" value="APE38379.1"/>
    <property type="molecule type" value="Genomic_DNA"/>
</dbReference>
<dbReference type="Proteomes" id="UP000183810">
    <property type="component" value="Chromosome"/>
</dbReference>
<dbReference type="PROSITE" id="PS01174">
    <property type="entry name" value="LIPASE_GDXG_SER"/>
    <property type="match status" value="1"/>
</dbReference>
<reference evidence="5" key="1">
    <citation type="submission" date="2016-11" db="EMBL/GenBank/DDBJ databases">
        <authorList>
            <person name="Jaros S."/>
            <person name="Januszkiewicz K."/>
            <person name="Wedrychowicz H."/>
        </authorList>
    </citation>
    <scope>NUCLEOTIDE SEQUENCE [LARGE SCALE GENOMIC DNA]</scope>
    <source>
        <strain evidence="5">Y48</strain>
    </source>
</reference>
<gene>
    <name evidence="5" type="ORF">BOX37_15570</name>
</gene>
<evidence type="ECO:0000313" key="6">
    <source>
        <dbReference type="Proteomes" id="UP000183810"/>
    </source>
</evidence>
<dbReference type="Pfam" id="PF07859">
    <property type="entry name" value="Abhydrolase_3"/>
    <property type="match status" value="1"/>
</dbReference>
<dbReference type="KEGG" id="nsl:BOX37_15570"/>
<dbReference type="Gene3D" id="3.40.50.1820">
    <property type="entry name" value="alpha/beta hydrolase"/>
    <property type="match status" value="1"/>
</dbReference>
<organism evidence="5 6">
    <name type="scientific">Nocardia mangyaensis</name>
    <dbReference type="NCBI Taxonomy" id="2213200"/>
    <lineage>
        <taxon>Bacteria</taxon>
        <taxon>Bacillati</taxon>
        <taxon>Actinomycetota</taxon>
        <taxon>Actinomycetes</taxon>
        <taxon>Mycobacteriales</taxon>
        <taxon>Nocardiaceae</taxon>
        <taxon>Nocardia</taxon>
    </lineage>
</organism>